<dbReference type="PANTHER" id="PTHR43767">
    <property type="entry name" value="LONG-CHAIN-FATTY-ACID--COA LIGASE"/>
    <property type="match status" value="1"/>
</dbReference>
<dbReference type="Gene3D" id="3.30.300.30">
    <property type="match status" value="1"/>
</dbReference>
<keyword evidence="4" id="KW-1185">Reference proteome</keyword>
<gene>
    <name evidence="3" type="ORF">SAMN04488112_10318</name>
</gene>
<reference evidence="3 4" key="1">
    <citation type="submission" date="2016-10" db="EMBL/GenBank/DDBJ databases">
        <authorList>
            <person name="de Groot N.N."/>
        </authorList>
    </citation>
    <scope>NUCLEOTIDE SEQUENCE [LARGE SCALE GENOMIC DNA]</scope>
    <source>
        <strain evidence="3 4">DSM 45514</strain>
    </source>
</reference>
<protein>
    <submittedName>
        <fullName evidence="3">Fatty-acyl-CoA synthase</fullName>
    </submittedName>
</protein>
<evidence type="ECO:0000313" key="4">
    <source>
        <dbReference type="Proteomes" id="UP000199387"/>
    </source>
</evidence>
<dbReference type="Proteomes" id="UP000199387">
    <property type="component" value="Unassembled WGS sequence"/>
</dbReference>
<name>A0A1G6IR29_9BACL</name>
<dbReference type="NCBIfam" id="NF006181">
    <property type="entry name" value="PRK08314.1"/>
    <property type="match status" value="1"/>
</dbReference>
<dbReference type="STRING" id="1236220.SAMN04488112_10318"/>
<feature type="domain" description="AMP-binding enzyme C-terminal" evidence="2">
    <location>
        <begin position="463"/>
        <end position="540"/>
    </location>
</feature>
<proteinExistence type="predicted"/>
<dbReference type="PANTHER" id="PTHR43767:SF1">
    <property type="entry name" value="NONRIBOSOMAL PEPTIDE SYNTHASE PES1 (EUROFUNG)-RELATED"/>
    <property type="match status" value="1"/>
</dbReference>
<sequence length="557" mass="62628">MLTRHFQHWPNRLPHSLIVPETGIVHNLEVSANRYPDKTAITYYGAELSYRELLEQVDHLAGFLQKELGVASGDRVLLFMQNAPQFVIAYYAIARVNAIVVPINPMHVTRELSFYIEDNEPKAAIVGQELYERVAPFNGQSSLEHVVVAAYNDYADPASDLPLPDVVKQSRQAIGDDYVTEWRDALAYKIKPDPVPFSLDDPVVLPYTSGTTGKPKGCVHTSKTVQANTVGAVHWGNASASGVVLSTLPFFHVTGMIHGMHVPIYSGGNMVLMTRWERETAARLIERYRCTHWTNISTMLVDFLSMPDITEWDLESLTYIGGGGAPLPRAVGEKLFELTGLRYAEGYGLSETIAQTHFNPPDRSKLQCLGIPSFDVDARIIDMDTLEELGEGETGEIVVNGPQVFKGYWRRPEETEKSFLTIDGKPFFRTGDIGRYDEEGYFFIVDRAKRMINASGYKVWPTEVESTLYKHPKVQSACVVGVPDSRRGETVKAFIVPTDQARDDVTAEEIIQWAKEQMAAYKYPRLVEFVDSLPMTASGKILWRVLQEKEWEKAKQK</sequence>
<dbReference type="AlphaFoldDB" id="A0A1G6IR29"/>
<dbReference type="InterPro" id="IPR020845">
    <property type="entry name" value="AMP-binding_CS"/>
</dbReference>
<dbReference type="SUPFAM" id="SSF56801">
    <property type="entry name" value="Acetyl-CoA synthetase-like"/>
    <property type="match status" value="1"/>
</dbReference>
<dbReference type="EMBL" id="FMZA01000003">
    <property type="protein sequence ID" value="SDC08928.1"/>
    <property type="molecule type" value="Genomic_DNA"/>
</dbReference>
<organism evidence="3 4">
    <name type="scientific">Melghirimyces thermohalophilus</name>
    <dbReference type="NCBI Taxonomy" id="1236220"/>
    <lineage>
        <taxon>Bacteria</taxon>
        <taxon>Bacillati</taxon>
        <taxon>Bacillota</taxon>
        <taxon>Bacilli</taxon>
        <taxon>Bacillales</taxon>
        <taxon>Thermoactinomycetaceae</taxon>
        <taxon>Melghirimyces</taxon>
    </lineage>
</organism>
<dbReference type="OrthoDB" id="9757771at2"/>
<dbReference type="InterPro" id="IPR050237">
    <property type="entry name" value="ATP-dep_AMP-bd_enzyme"/>
</dbReference>
<evidence type="ECO:0000259" key="1">
    <source>
        <dbReference type="Pfam" id="PF00501"/>
    </source>
</evidence>
<dbReference type="InterPro" id="IPR025110">
    <property type="entry name" value="AMP-bd_C"/>
</dbReference>
<dbReference type="InterPro" id="IPR042099">
    <property type="entry name" value="ANL_N_sf"/>
</dbReference>
<dbReference type="GO" id="GO:0016878">
    <property type="term" value="F:acid-thiol ligase activity"/>
    <property type="evidence" value="ECO:0007669"/>
    <property type="project" value="UniProtKB-ARBA"/>
</dbReference>
<dbReference type="InterPro" id="IPR045851">
    <property type="entry name" value="AMP-bd_C_sf"/>
</dbReference>
<dbReference type="PROSITE" id="PS00455">
    <property type="entry name" value="AMP_BINDING"/>
    <property type="match status" value="1"/>
</dbReference>
<dbReference type="Pfam" id="PF13193">
    <property type="entry name" value="AMP-binding_C"/>
    <property type="match status" value="1"/>
</dbReference>
<accession>A0A1G6IR29</accession>
<dbReference type="InterPro" id="IPR000873">
    <property type="entry name" value="AMP-dep_synth/lig_dom"/>
</dbReference>
<evidence type="ECO:0000313" key="3">
    <source>
        <dbReference type="EMBL" id="SDC08928.1"/>
    </source>
</evidence>
<dbReference type="Pfam" id="PF00501">
    <property type="entry name" value="AMP-binding"/>
    <property type="match status" value="1"/>
</dbReference>
<dbReference type="RefSeq" id="WP_091566377.1">
    <property type="nucleotide sequence ID" value="NZ_FMZA01000003.1"/>
</dbReference>
<evidence type="ECO:0000259" key="2">
    <source>
        <dbReference type="Pfam" id="PF13193"/>
    </source>
</evidence>
<dbReference type="Gene3D" id="3.40.50.12780">
    <property type="entry name" value="N-terminal domain of ligase-like"/>
    <property type="match status" value="1"/>
</dbReference>
<feature type="domain" description="AMP-dependent synthetase/ligase" evidence="1">
    <location>
        <begin position="29"/>
        <end position="409"/>
    </location>
</feature>